<dbReference type="KEGG" id="nmus:H7A79_1915"/>
<gene>
    <name evidence="1" type="ORF">H7A79_1915</name>
</gene>
<dbReference type="AlphaFoldDB" id="A0A7H1M9U4"/>
<keyword evidence="2" id="KW-1185">Reference proteome</keyword>
<evidence type="ECO:0000313" key="2">
    <source>
        <dbReference type="Proteomes" id="UP000516412"/>
    </source>
</evidence>
<sequence>MVFHGAGIGGGFGRRAVWCGVNGGKGQAFAVFSGYGGLHAGRHGFARLHQERFGTACCIRFYRFALFGISALPAVFTPSRRWPALVQTAWLCRPQKRHRHGLRTACTACLGRLKILCAASCGLHGLQFAAGAGFGRLAVRRLRFPLRCCGAPARREWFCRPPGRQRNRLGSIGAVCGLLPCVGAAVWFCRSLGRLNACRRPFTHRFTGFARTPFQTVFRLSSR</sequence>
<protein>
    <submittedName>
        <fullName evidence="1">Uncharacterized protein</fullName>
    </submittedName>
</protein>
<dbReference type="EMBL" id="CP060414">
    <property type="protein sequence ID" value="QNT58409.1"/>
    <property type="molecule type" value="Genomic_DNA"/>
</dbReference>
<organism evidence="1 2">
    <name type="scientific">Neisseria musculi</name>
    <dbReference type="NCBI Taxonomy" id="1815583"/>
    <lineage>
        <taxon>Bacteria</taxon>
        <taxon>Pseudomonadati</taxon>
        <taxon>Pseudomonadota</taxon>
        <taxon>Betaproteobacteria</taxon>
        <taxon>Neisseriales</taxon>
        <taxon>Neisseriaceae</taxon>
        <taxon>Neisseria</taxon>
    </lineage>
</organism>
<evidence type="ECO:0000313" key="1">
    <source>
        <dbReference type="EMBL" id="QNT58409.1"/>
    </source>
</evidence>
<accession>A0A7H1M9U4</accession>
<reference evidence="1" key="1">
    <citation type="submission" date="2024-06" db="EMBL/GenBank/DDBJ databases">
        <title>Complete Genome Sequence of mouse commensal type strain Neisseria musculi.</title>
        <authorList>
            <person name="Thapa E."/>
            <person name="Aluvathingal J."/>
            <person name="Nadendla S."/>
            <person name="Mehta A."/>
            <person name="Tettelin H."/>
            <person name="Weyand N.J."/>
        </authorList>
    </citation>
    <scope>NUCLEOTIDE SEQUENCE</scope>
    <source>
        <strain evidence="1">NW831</strain>
    </source>
</reference>
<dbReference type="Proteomes" id="UP000516412">
    <property type="component" value="Chromosome"/>
</dbReference>
<proteinExistence type="predicted"/>
<name>A0A7H1M9U4_9NEIS</name>